<evidence type="ECO:0000259" key="2">
    <source>
        <dbReference type="Pfam" id="PF00437"/>
    </source>
</evidence>
<dbReference type="SUPFAM" id="SSF52540">
    <property type="entry name" value="P-loop containing nucleoside triphosphate hydrolases"/>
    <property type="match status" value="1"/>
</dbReference>
<evidence type="ECO:0000256" key="1">
    <source>
        <dbReference type="ARBA" id="ARBA00006611"/>
    </source>
</evidence>
<dbReference type="Proteomes" id="UP000279760">
    <property type="component" value="Chromosome 1"/>
</dbReference>
<feature type="domain" description="Bacterial type II secretion system protein E" evidence="2">
    <location>
        <begin position="69"/>
        <end position="344"/>
    </location>
</feature>
<dbReference type="GO" id="GO:0016887">
    <property type="term" value="F:ATP hydrolysis activity"/>
    <property type="evidence" value="ECO:0007669"/>
    <property type="project" value="InterPro"/>
</dbReference>
<dbReference type="InterPro" id="IPR001482">
    <property type="entry name" value="T2SS/T4SS_dom"/>
</dbReference>
<comment type="similarity">
    <text evidence="1">Belongs to the GSP E family.</text>
</comment>
<evidence type="ECO:0000313" key="4">
    <source>
        <dbReference type="Proteomes" id="UP000279760"/>
    </source>
</evidence>
<accession>A0A3G4V5K2</accession>
<gene>
    <name evidence="3" type="ORF">ECB94_01110</name>
</gene>
<dbReference type="CDD" id="cd01130">
    <property type="entry name" value="VirB11-like_ATPase"/>
    <property type="match status" value="1"/>
</dbReference>
<proteinExistence type="inferred from homology"/>
<dbReference type="Gene3D" id="3.40.50.300">
    <property type="entry name" value="P-loop containing nucleotide triphosphate hydrolases"/>
    <property type="match status" value="1"/>
</dbReference>
<dbReference type="AlphaFoldDB" id="A0A3G4V5K2"/>
<dbReference type="PANTHER" id="PTHR30486">
    <property type="entry name" value="TWITCHING MOTILITY PROTEIN PILT"/>
    <property type="match status" value="1"/>
</dbReference>
<organism evidence="3 4">
    <name type="scientific">Vibrio mediterranei</name>
    <dbReference type="NCBI Taxonomy" id="689"/>
    <lineage>
        <taxon>Bacteria</taxon>
        <taxon>Pseudomonadati</taxon>
        <taxon>Pseudomonadota</taxon>
        <taxon>Gammaproteobacteria</taxon>
        <taxon>Vibrionales</taxon>
        <taxon>Vibrionaceae</taxon>
        <taxon>Vibrio</taxon>
    </lineage>
</organism>
<dbReference type="Gene3D" id="3.30.450.380">
    <property type="match status" value="1"/>
</dbReference>
<dbReference type="InterPro" id="IPR027417">
    <property type="entry name" value="P-loop_NTPase"/>
</dbReference>
<dbReference type="GeneID" id="64086301"/>
<reference evidence="3 4" key="1">
    <citation type="submission" date="2018-11" db="EMBL/GenBank/DDBJ databases">
        <title>Complete Genome Sequence of Vbrio mediterranei 117-T6: a Potential Pathogen Bacteria Isolated from the Conchocelis of Pyropia.</title>
        <authorList>
            <person name="Liu Q."/>
        </authorList>
    </citation>
    <scope>NUCLEOTIDE SEQUENCE [LARGE SCALE GENOMIC DNA]</scope>
    <source>
        <strain evidence="3 4">117-T6</strain>
    </source>
</reference>
<name>A0A3G4V5K2_9VIBR</name>
<sequence length="424" mass="47171">MSSNKEVYVAFRSQIFEALDPEAIQTLSQKEVENQIRNAVDVLANNFERPITAMMKSGLVKSMMDELFGLGPIQSLVDDPTVTDILVNSATDVFFEKNGKLHRSDISFVSEEQVLAIAKLIAARVGRRVDELSPTVDARLEDGSRVNIVIPPIALDGTSISIRKFREQNFGVEELVEIGSMSLDMARVLSIASRCRMNILISGGTGSGKTTLLNALSHYVEDDERIVTIEDAAELRLQQPNLVRLETRSASIEETGVVTQRDLVINALRMRPDRIILGECRGPEAFEMLQAMNTGHDGSMSTLHANSPRDAISRVESMIMMANLNQPLDAIRRSIVSAVQLIVQVNRLRDGSRKVTSISEVVGLEGENVVMEEIYRFKYEESGYGENVKGSFLTQGIMQRSELVKKSQFYGLYEELMMSFNGVR</sequence>
<dbReference type="InterPro" id="IPR050921">
    <property type="entry name" value="T4SS_GSP_E_ATPase"/>
</dbReference>
<dbReference type="RefSeq" id="WP_006070713.1">
    <property type="nucleotide sequence ID" value="NZ_CP033577.1"/>
</dbReference>
<dbReference type="PANTHER" id="PTHR30486:SF15">
    <property type="entry name" value="TYPE II_IV SECRETION SYSTEM ATPASE"/>
    <property type="match status" value="1"/>
</dbReference>
<dbReference type="EMBL" id="CP033577">
    <property type="protein sequence ID" value="AYV19980.1"/>
    <property type="molecule type" value="Genomic_DNA"/>
</dbReference>
<evidence type="ECO:0000313" key="3">
    <source>
        <dbReference type="EMBL" id="AYV19980.1"/>
    </source>
</evidence>
<protein>
    <submittedName>
        <fullName evidence="3">CpaF family protein</fullName>
    </submittedName>
</protein>
<dbReference type="Pfam" id="PF00437">
    <property type="entry name" value="T2SSE"/>
    <property type="match status" value="1"/>
</dbReference>